<organism evidence="9 10">
    <name type="scientific">Marinobacter nanhaiticus D15-8W</name>
    <dbReference type="NCBI Taxonomy" id="626887"/>
    <lineage>
        <taxon>Bacteria</taxon>
        <taxon>Pseudomonadati</taxon>
        <taxon>Pseudomonadota</taxon>
        <taxon>Gammaproteobacteria</taxon>
        <taxon>Pseudomonadales</taxon>
        <taxon>Marinobacteraceae</taxon>
        <taxon>Marinobacter</taxon>
    </lineage>
</organism>
<evidence type="ECO:0000313" key="9">
    <source>
        <dbReference type="EMBL" id="ENO12751.1"/>
    </source>
</evidence>
<dbReference type="InterPro" id="IPR011701">
    <property type="entry name" value="MFS"/>
</dbReference>
<dbReference type="PROSITE" id="PS50850">
    <property type="entry name" value="MFS"/>
    <property type="match status" value="1"/>
</dbReference>
<gene>
    <name evidence="9" type="ORF">J057_15175</name>
</gene>
<dbReference type="PROSITE" id="PS00216">
    <property type="entry name" value="SUGAR_TRANSPORT_1"/>
    <property type="match status" value="1"/>
</dbReference>
<dbReference type="InterPro" id="IPR005829">
    <property type="entry name" value="Sugar_transporter_CS"/>
</dbReference>
<feature type="transmembrane region" description="Helical" evidence="7">
    <location>
        <begin position="87"/>
        <end position="105"/>
    </location>
</feature>
<keyword evidence="4 7" id="KW-0812">Transmembrane</keyword>
<dbReference type="eggNOG" id="COG2814">
    <property type="taxonomic scope" value="Bacteria"/>
</dbReference>
<reference evidence="9 10" key="1">
    <citation type="journal article" date="2013" name="Genome Announc.">
        <title>Genome Sequence of the Polycyclic Aromatic Hydrocarbon-Degrading Bacterium Strain Marinobacter nanhaiticus D15-8WT.</title>
        <authorList>
            <person name="Cui Z."/>
            <person name="Gao W."/>
            <person name="Li Q."/>
            <person name="Xu G."/>
            <person name="Zheng L."/>
        </authorList>
    </citation>
    <scope>NUCLEOTIDE SEQUENCE [LARGE SCALE GENOMIC DNA]</scope>
    <source>
        <strain evidence="9 10">D15-8W</strain>
    </source>
</reference>
<keyword evidence="2" id="KW-0813">Transport</keyword>
<dbReference type="Proteomes" id="UP000013165">
    <property type="component" value="Unassembled WGS sequence"/>
</dbReference>
<dbReference type="Gene3D" id="1.20.1250.20">
    <property type="entry name" value="MFS general substrate transporter like domains"/>
    <property type="match status" value="1"/>
</dbReference>
<evidence type="ECO:0000256" key="3">
    <source>
        <dbReference type="ARBA" id="ARBA00022475"/>
    </source>
</evidence>
<evidence type="ECO:0000256" key="2">
    <source>
        <dbReference type="ARBA" id="ARBA00022448"/>
    </source>
</evidence>
<comment type="caution">
    <text evidence="9">The sequence shown here is derived from an EMBL/GenBank/DDBJ whole genome shotgun (WGS) entry which is preliminary data.</text>
</comment>
<feature type="transmembrane region" description="Helical" evidence="7">
    <location>
        <begin position="222"/>
        <end position="248"/>
    </location>
</feature>
<dbReference type="InterPro" id="IPR020846">
    <property type="entry name" value="MFS_dom"/>
</dbReference>
<dbReference type="InterPro" id="IPR036259">
    <property type="entry name" value="MFS_trans_sf"/>
</dbReference>
<dbReference type="PANTHER" id="PTHR23517">
    <property type="entry name" value="RESISTANCE PROTEIN MDTM, PUTATIVE-RELATED-RELATED"/>
    <property type="match status" value="1"/>
</dbReference>
<sequence>MTAQHKRPSAPDERGFPALLLFLGLAFSFSVTMIGTTLPTPLYPIYQDVFGFSQLMITIIFAVYAGGVIAALVITGRWSDQLGRRPLLFAGLACSLISDVLFWQANGLEFILAGRMLSGFSAGIFTGTATVAVMEAAPPHWRERATFIATAANMGGLGLGPMFAGALSQYLPAPLALPYLAHTGLAVLALICVWRAPETASKPAHPKLSLQRLSVPPEVRGVFIPAAIAGFAGFAVCGFFTSIAPAMMGKVLGYQNHLLIGCVAGSIFIASTVGQFVQGKLPINLRLPLGSATLVSGVIPVALGIHLQSLILFILGAIIAGMGQGIAFRAGMGAITAASPANERAAVASTFFIVAYVAISAPIIGIGLMASAISLQATGIIFAAFVGTLAALALGLLLRRGTTPG</sequence>
<evidence type="ECO:0000259" key="8">
    <source>
        <dbReference type="PROSITE" id="PS50850"/>
    </source>
</evidence>
<feature type="transmembrane region" description="Helical" evidence="7">
    <location>
        <begin position="111"/>
        <end position="133"/>
    </location>
</feature>
<feature type="domain" description="Major facilitator superfamily (MFS) profile" evidence="8">
    <location>
        <begin position="16"/>
        <end position="405"/>
    </location>
</feature>
<dbReference type="PATRIC" id="fig|626887.3.peg.3028"/>
<keyword evidence="3" id="KW-1003">Cell membrane</keyword>
<dbReference type="RefSeq" id="WP_004580981.1">
    <property type="nucleotide sequence ID" value="NZ_AP028878.1"/>
</dbReference>
<keyword evidence="10" id="KW-1185">Reference proteome</keyword>
<dbReference type="STRING" id="626887.J057_15175"/>
<feature type="transmembrane region" description="Helical" evidence="7">
    <location>
        <begin position="55"/>
        <end position="75"/>
    </location>
</feature>
<dbReference type="HOGENOM" id="CLU_038683_1_1_6"/>
<feature type="transmembrane region" description="Helical" evidence="7">
    <location>
        <begin position="176"/>
        <end position="194"/>
    </location>
</feature>
<evidence type="ECO:0000256" key="4">
    <source>
        <dbReference type="ARBA" id="ARBA00022692"/>
    </source>
</evidence>
<feature type="transmembrane region" description="Helical" evidence="7">
    <location>
        <begin position="285"/>
        <end position="305"/>
    </location>
</feature>
<dbReference type="Pfam" id="PF07690">
    <property type="entry name" value="MFS_1"/>
    <property type="match status" value="1"/>
</dbReference>
<dbReference type="GO" id="GO:0005886">
    <property type="term" value="C:plasma membrane"/>
    <property type="evidence" value="ECO:0007669"/>
    <property type="project" value="UniProtKB-SubCell"/>
</dbReference>
<evidence type="ECO:0000313" key="10">
    <source>
        <dbReference type="Proteomes" id="UP000013165"/>
    </source>
</evidence>
<feature type="transmembrane region" description="Helical" evidence="7">
    <location>
        <begin position="145"/>
        <end position="164"/>
    </location>
</feature>
<feature type="transmembrane region" description="Helical" evidence="7">
    <location>
        <begin position="351"/>
        <end position="373"/>
    </location>
</feature>
<feature type="transmembrane region" description="Helical" evidence="7">
    <location>
        <begin position="379"/>
        <end position="398"/>
    </location>
</feature>
<dbReference type="AlphaFoldDB" id="N6WMS1"/>
<dbReference type="PANTHER" id="PTHR23517:SF13">
    <property type="entry name" value="MAJOR FACILITATOR SUPERFAMILY MFS_1"/>
    <property type="match status" value="1"/>
</dbReference>
<feature type="transmembrane region" description="Helical" evidence="7">
    <location>
        <begin position="254"/>
        <end position="273"/>
    </location>
</feature>
<dbReference type="OrthoDB" id="9810492at2"/>
<keyword evidence="6 7" id="KW-0472">Membrane</keyword>
<evidence type="ECO:0000256" key="6">
    <source>
        <dbReference type="ARBA" id="ARBA00023136"/>
    </source>
</evidence>
<evidence type="ECO:0000256" key="7">
    <source>
        <dbReference type="SAM" id="Phobius"/>
    </source>
</evidence>
<evidence type="ECO:0000256" key="5">
    <source>
        <dbReference type="ARBA" id="ARBA00022989"/>
    </source>
</evidence>
<evidence type="ECO:0000256" key="1">
    <source>
        <dbReference type="ARBA" id="ARBA00004651"/>
    </source>
</evidence>
<dbReference type="InterPro" id="IPR050171">
    <property type="entry name" value="MFS_Transporters"/>
</dbReference>
<name>N6WMS1_9GAMM</name>
<proteinExistence type="predicted"/>
<protein>
    <submittedName>
        <fullName evidence="9">MFS transporter</fullName>
    </submittedName>
</protein>
<feature type="transmembrane region" description="Helical" evidence="7">
    <location>
        <begin position="311"/>
        <end position="330"/>
    </location>
</feature>
<accession>N6WMS1</accession>
<dbReference type="EMBL" id="APLQ01000014">
    <property type="protein sequence ID" value="ENO12751.1"/>
    <property type="molecule type" value="Genomic_DNA"/>
</dbReference>
<dbReference type="SUPFAM" id="SSF103473">
    <property type="entry name" value="MFS general substrate transporter"/>
    <property type="match status" value="1"/>
</dbReference>
<feature type="transmembrane region" description="Helical" evidence="7">
    <location>
        <begin position="16"/>
        <end position="35"/>
    </location>
</feature>
<comment type="subcellular location">
    <subcellularLocation>
        <location evidence="1">Cell membrane</location>
        <topology evidence="1">Multi-pass membrane protein</topology>
    </subcellularLocation>
</comment>
<keyword evidence="5 7" id="KW-1133">Transmembrane helix</keyword>
<dbReference type="GO" id="GO:0022857">
    <property type="term" value="F:transmembrane transporter activity"/>
    <property type="evidence" value="ECO:0007669"/>
    <property type="project" value="InterPro"/>
</dbReference>